<protein>
    <submittedName>
        <fullName evidence="1">Uncharacterized protein</fullName>
    </submittedName>
</protein>
<gene>
    <name evidence="1" type="ORF">CKF48_09465</name>
</gene>
<evidence type="ECO:0000313" key="1">
    <source>
        <dbReference type="EMBL" id="ASV67533.1"/>
    </source>
</evidence>
<dbReference type="Proteomes" id="UP000215137">
    <property type="component" value="Chromosome"/>
</dbReference>
<accession>A0A248TH64</accession>
<evidence type="ECO:0000313" key="2">
    <source>
        <dbReference type="Proteomes" id="UP000215137"/>
    </source>
</evidence>
<dbReference type="OrthoDB" id="2880387at2"/>
<dbReference type="AlphaFoldDB" id="A0A248TH64"/>
<reference evidence="1 2" key="1">
    <citation type="submission" date="2017-08" db="EMBL/GenBank/DDBJ databases">
        <title>Complete Genome Sequence of Bacillus kochii Oregon-R-modENCODE STRAIN BDGP4, isolated from Drosophila melanogaster gut.</title>
        <authorList>
            <person name="Wan K.H."/>
            <person name="Yu C."/>
            <person name="Park S."/>
            <person name="Hammonds A.S."/>
            <person name="Booth B.W."/>
            <person name="Celniker S.E."/>
        </authorList>
    </citation>
    <scope>NUCLEOTIDE SEQUENCE [LARGE SCALE GENOMIC DNA]</scope>
    <source>
        <strain evidence="1 2">BDGP4</strain>
    </source>
</reference>
<name>A0A248TH64_9BACI</name>
<proteinExistence type="predicted"/>
<organism evidence="1 2">
    <name type="scientific">Cytobacillus kochii</name>
    <dbReference type="NCBI Taxonomy" id="859143"/>
    <lineage>
        <taxon>Bacteria</taxon>
        <taxon>Bacillati</taxon>
        <taxon>Bacillota</taxon>
        <taxon>Bacilli</taxon>
        <taxon>Bacillales</taxon>
        <taxon>Bacillaceae</taxon>
        <taxon>Cytobacillus</taxon>
    </lineage>
</organism>
<keyword evidence="2" id="KW-1185">Reference proteome</keyword>
<dbReference type="RefSeq" id="WP_095371107.1">
    <property type="nucleotide sequence ID" value="NZ_CP022983.1"/>
</dbReference>
<sequence length="87" mass="9955">MKKFKIIKETIEKEVVEKTICNKCGDTINHTGTEFDRNEQEEEFASFSITFGYGNKRDGNTYSFDLCDICFQKMVDGLKIAPTIDEG</sequence>
<dbReference type="KEGG" id="bko:CKF48_09465"/>
<dbReference type="EMBL" id="CP022983">
    <property type="protein sequence ID" value="ASV67533.1"/>
    <property type="molecule type" value="Genomic_DNA"/>
</dbReference>